<evidence type="ECO:0000256" key="1">
    <source>
        <dbReference type="SAM" id="Coils"/>
    </source>
</evidence>
<evidence type="ECO:0000313" key="2">
    <source>
        <dbReference type="EMBL" id="ADI02477.1"/>
    </source>
</evidence>
<evidence type="ECO:0000313" key="3">
    <source>
        <dbReference type="Proteomes" id="UP000000378"/>
    </source>
</evidence>
<dbReference type="EMBL" id="CP002048">
    <property type="protein sequence ID" value="ADI02477.1"/>
    <property type="molecule type" value="Genomic_DNA"/>
</dbReference>
<dbReference type="STRING" id="643648.Slip_1719"/>
<protein>
    <recommendedName>
        <fullName evidence="4">NGG1p interacting factor NIF3</fullName>
    </recommendedName>
</protein>
<dbReference type="HOGENOM" id="CLU_075763_0_0_9"/>
<dbReference type="KEGG" id="slp:Slip_1719"/>
<dbReference type="RefSeq" id="WP_013175879.1">
    <property type="nucleotide sequence ID" value="NC_014220.1"/>
</dbReference>
<feature type="coiled-coil region" evidence="1">
    <location>
        <begin position="22"/>
        <end position="49"/>
    </location>
</feature>
<name>D7CP42_SYNLT</name>
<evidence type="ECO:0008006" key="4">
    <source>
        <dbReference type="Google" id="ProtNLM"/>
    </source>
</evidence>
<proteinExistence type="predicted"/>
<dbReference type="InterPro" id="IPR036069">
    <property type="entry name" value="DUF34/NIF3_sf"/>
</dbReference>
<organism evidence="2 3">
    <name type="scientific">Syntrophothermus lipocalidus (strain DSM 12680 / TGB-C1)</name>
    <dbReference type="NCBI Taxonomy" id="643648"/>
    <lineage>
        <taxon>Bacteria</taxon>
        <taxon>Bacillati</taxon>
        <taxon>Bacillota</taxon>
        <taxon>Clostridia</taxon>
        <taxon>Eubacteriales</taxon>
        <taxon>Syntrophomonadaceae</taxon>
        <taxon>Syntrophothermus</taxon>
    </lineage>
</organism>
<dbReference type="OrthoDB" id="9798371at2"/>
<reference evidence="3" key="1">
    <citation type="journal article" date="2010" name="Stand. Genomic Sci.">
        <title>Complete genome sequence of Syntrophothermus lipocalidus type strain (TGB-C1T).</title>
        <authorList>
            <consortium name="US DOE Joint Genome Institute (JGI-PGF)"/>
            <person name="Djao O."/>
            <person name="Zhang X."/>
            <person name="Lucas S."/>
            <person name="Lapidus A."/>
            <person name="Glavina Del Rio T."/>
            <person name="Nolan M."/>
            <person name="Tice H."/>
            <person name="Cheng J."/>
            <person name="Han C."/>
            <person name="Tapia R."/>
            <person name="Goodwin L."/>
            <person name="Pitluck S."/>
            <person name="Liolios K."/>
            <person name="Ivanova N."/>
            <person name="Mavromatis K."/>
            <person name="Mikhailova N."/>
            <person name="Ovchinnikova G."/>
            <person name="Pati A."/>
            <person name="Brambilla E."/>
            <person name="Chen A."/>
            <person name="Palaniappan K."/>
            <person name="Land M."/>
            <person name="Hauser L."/>
            <person name="Chang Y."/>
            <person name="Jeffries C."/>
            <person name="Rohde M."/>
            <person name="Sikorski J."/>
            <person name="Spring S."/>
            <person name="Goker M."/>
            <person name="Detter J."/>
            <person name="Woyke T."/>
            <person name="Bristow J."/>
            <person name="Eisen J."/>
            <person name="Markowitz V."/>
            <person name="Hugenholtz P."/>
            <person name="Kyrpides N."/>
            <person name="Klenk H."/>
        </authorList>
    </citation>
    <scope>NUCLEOTIDE SEQUENCE [LARGE SCALE GENOMIC DNA]</scope>
    <source>
        <strain evidence="3">DSM 12680 / TGB-C1</strain>
    </source>
</reference>
<dbReference type="AlphaFoldDB" id="D7CP42"/>
<keyword evidence="1" id="KW-0175">Coiled coil</keyword>
<keyword evidence="3" id="KW-1185">Reference proteome</keyword>
<sequence>MKLADIYRLAVEKGIESDVRGREEIERLLAQARKDYEKLEEKDREFFDQDSLWNPFADTRILNGNGEEEVNTVMCGVDIETPEMLLADRLRERGEKIDLVIAHHPEGKAQAALHQVMELQADLLYRAGIPINVAEGILGPRIAEVERLIAPVNHQRAVDAARLLGIPFMCVHTAADNLVNRFLQDYLDNAGLRTVGDVVEALENIPEYREARKLKAGPRIFSGDKKKRAGRILVDMTGGTSGSEQAYEKMAAAGIGTVVCMHMQEKHRKNAKDHHINVIVAGHMASDSLGLNLFLDEIEKAGVKIIPASGLIRVRRIEN</sequence>
<dbReference type="Proteomes" id="UP000000378">
    <property type="component" value="Chromosome"/>
</dbReference>
<gene>
    <name evidence="2" type="ordered locus">Slip_1719</name>
</gene>
<dbReference type="SUPFAM" id="SSF102705">
    <property type="entry name" value="NIF3 (NGG1p interacting factor 3)-like"/>
    <property type="match status" value="1"/>
</dbReference>
<reference evidence="2 3" key="2">
    <citation type="journal article" date="2010" name="Stand. Genomic Sci.">
        <title>Complete genome sequence of Syntrophothermus lipocalidus type strain (TGB-C1).</title>
        <authorList>
            <person name="Djao O.D."/>
            <person name="Zhang X."/>
            <person name="Lucas S."/>
            <person name="Lapidus A."/>
            <person name="Del Rio T.G."/>
            <person name="Nolan M."/>
            <person name="Tice H."/>
            <person name="Cheng J.F."/>
            <person name="Han C."/>
            <person name="Tapia R."/>
            <person name="Goodwin L."/>
            <person name="Pitluck S."/>
            <person name="Liolios K."/>
            <person name="Ivanova N."/>
            <person name="Mavromatis K."/>
            <person name="Mikhailova N."/>
            <person name="Ovchinnikova G."/>
            <person name="Pati A."/>
            <person name="Brambilla E."/>
            <person name="Chen A."/>
            <person name="Palaniappan K."/>
            <person name="Land M."/>
            <person name="Hauser L."/>
            <person name="Chang Y.J."/>
            <person name="Jeffries C.D."/>
            <person name="Rohde M."/>
            <person name="Sikorski J."/>
            <person name="Spring S."/>
            <person name="Goker M."/>
            <person name="Detter J.C."/>
            <person name="Woyke T."/>
            <person name="Bristow J."/>
            <person name="Eisen J.A."/>
            <person name="Markowitz V."/>
            <person name="Hugenholtz P."/>
            <person name="Kyrpides N.C."/>
            <person name="Klenk H.P."/>
        </authorList>
    </citation>
    <scope>NUCLEOTIDE SEQUENCE [LARGE SCALE GENOMIC DNA]</scope>
    <source>
        <strain evidence="3">DSM 12680 / TGB-C1</strain>
    </source>
</reference>
<accession>D7CP42</accession>
<dbReference type="eggNOG" id="COG0327">
    <property type="taxonomic scope" value="Bacteria"/>
</dbReference>